<evidence type="ECO:0000256" key="11">
    <source>
        <dbReference type="ARBA" id="ARBA00023136"/>
    </source>
</evidence>
<dbReference type="Pfam" id="PF06580">
    <property type="entry name" value="His_kinase"/>
    <property type="match status" value="1"/>
</dbReference>
<dbReference type="AlphaFoldDB" id="A0A090KNV7"/>
<dbReference type="Gene3D" id="3.30.565.10">
    <property type="entry name" value="Histidine kinase-like ATPase, C-terminal domain"/>
    <property type="match status" value="1"/>
</dbReference>
<protein>
    <recommendedName>
        <fullName evidence="3">histidine kinase</fullName>
        <ecNumber evidence="3">2.7.13.3</ecNumber>
    </recommendedName>
</protein>
<dbReference type="EMBL" id="CCRF01000015">
    <property type="protein sequence ID" value="CEE00339.1"/>
    <property type="molecule type" value="Genomic_DNA"/>
</dbReference>
<evidence type="ECO:0000256" key="2">
    <source>
        <dbReference type="ARBA" id="ARBA00004651"/>
    </source>
</evidence>
<proteinExistence type="predicted"/>
<dbReference type="EC" id="2.7.13.3" evidence="3"/>
<dbReference type="Pfam" id="PF02518">
    <property type="entry name" value="HATPase_c"/>
    <property type="match status" value="1"/>
</dbReference>
<keyword evidence="8 15" id="KW-0418">Kinase</keyword>
<evidence type="ECO:0000256" key="5">
    <source>
        <dbReference type="ARBA" id="ARBA00022553"/>
    </source>
</evidence>
<evidence type="ECO:0000256" key="12">
    <source>
        <dbReference type="SAM" id="Phobius"/>
    </source>
</evidence>
<dbReference type="PANTHER" id="PTHR34220:SF7">
    <property type="entry name" value="SENSOR HISTIDINE KINASE YPDA"/>
    <property type="match status" value="1"/>
</dbReference>
<dbReference type="GO" id="GO:0005886">
    <property type="term" value="C:plasma membrane"/>
    <property type="evidence" value="ECO:0007669"/>
    <property type="project" value="UniProtKB-SubCell"/>
</dbReference>
<reference evidence="15 16" key="1">
    <citation type="submission" date="2014-07" db="EMBL/GenBank/DDBJ databases">
        <authorList>
            <person name="Wibberg Daniel"/>
        </authorList>
    </citation>
    <scope>NUCLEOTIDE SEQUENCE [LARGE SCALE GENOMIC DNA]</scope>
</reference>
<evidence type="ECO:0000256" key="3">
    <source>
        <dbReference type="ARBA" id="ARBA00012438"/>
    </source>
</evidence>
<dbReference type="InterPro" id="IPR050640">
    <property type="entry name" value="Bact_2-comp_sensor_kinase"/>
</dbReference>
<gene>
    <name evidence="15" type="ORF">BT1A1_0479</name>
</gene>
<keyword evidence="9" id="KW-0067">ATP-binding</keyword>
<keyword evidence="10" id="KW-0902">Two-component regulatory system</keyword>
<feature type="transmembrane region" description="Helical" evidence="12">
    <location>
        <begin position="277"/>
        <end position="297"/>
    </location>
</feature>
<evidence type="ECO:0000256" key="4">
    <source>
        <dbReference type="ARBA" id="ARBA00022475"/>
    </source>
</evidence>
<dbReference type="RefSeq" id="WP_034767710.1">
    <property type="nucleotide sequence ID" value="NZ_CCRF01000015.1"/>
</dbReference>
<dbReference type="PANTHER" id="PTHR34220">
    <property type="entry name" value="SENSOR HISTIDINE KINASE YPDA"/>
    <property type="match status" value="1"/>
</dbReference>
<evidence type="ECO:0000256" key="1">
    <source>
        <dbReference type="ARBA" id="ARBA00000085"/>
    </source>
</evidence>
<dbReference type="GO" id="GO:0000155">
    <property type="term" value="F:phosphorelay sensor kinase activity"/>
    <property type="evidence" value="ECO:0007669"/>
    <property type="project" value="InterPro"/>
</dbReference>
<comment type="catalytic activity">
    <reaction evidence="1">
        <text>ATP + protein L-histidine = ADP + protein N-phospho-L-histidine.</text>
        <dbReference type="EC" id="2.7.13.3"/>
    </reaction>
</comment>
<dbReference type="PROSITE" id="PS50885">
    <property type="entry name" value="HAMP"/>
    <property type="match status" value="1"/>
</dbReference>
<keyword evidence="16" id="KW-1185">Reference proteome</keyword>
<dbReference type="PATRIC" id="fig|35841.6.peg.2227"/>
<evidence type="ECO:0000256" key="7">
    <source>
        <dbReference type="ARBA" id="ARBA00022741"/>
    </source>
</evidence>
<evidence type="ECO:0000256" key="10">
    <source>
        <dbReference type="ARBA" id="ARBA00023012"/>
    </source>
</evidence>
<evidence type="ECO:0000256" key="6">
    <source>
        <dbReference type="ARBA" id="ARBA00022679"/>
    </source>
</evidence>
<dbReference type="eggNOG" id="COG2972">
    <property type="taxonomic scope" value="Bacteria"/>
</dbReference>
<evidence type="ECO:0000256" key="8">
    <source>
        <dbReference type="ARBA" id="ARBA00022777"/>
    </source>
</evidence>
<keyword evidence="5" id="KW-0597">Phosphoprotein</keyword>
<name>A0A090KNV7_9BACI</name>
<accession>A0A090KNV7</accession>
<keyword evidence="4" id="KW-1003">Cell membrane</keyword>
<dbReference type="Gene3D" id="6.10.340.10">
    <property type="match status" value="1"/>
</dbReference>
<dbReference type="GO" id="GO:0005524">
    <property type="term" value="F:ATP binding"/>
    <property type="evidence" value="ECO:0007669"/>
    <property type="project" value="UniProtKB-KW"/>
</dbReference>
<dbReference type="InterPro" id="IPR010559">
    <property type="entry name" value="Sig_transdc_His_kin_internal"/>
</dbReference>
<dbReference type="Proteomes" id="UP000040576">
    <property type="component" value="Unassembled WGS sequence"/>
</dbReference>
<feature type="domain" description="Histidine kinase" evidence="13">
    <location>
        <begin position="463"/>
        <end position="572"/>
    </location>
</feature>
<sequence>MWNLLKKWNTLRNQILFVFLTVMVIVLSIVTTITLSQVSLLIKGNAEDQIRQTALEASGRIDSLFEQLNTATKFIITNPRIQDIFTRKYKGEQIPFSDLQSLYNAVNNIQANTEGIYSVELYTESLEQLLPLNDTNKLFNRINVKWINEADYAKGKLVWIGEDPKNRNYYLAIRRINLMDKSFENAGYLLIQVYKNYFSITKMKNSKQYTFVLDEKLDPIYSNYPGKISPVSFKNKSTTVINNTEYMVTKQISKDGFTVLILTPVTALTEGLNGISIGIIVSGFIGILIFFICSWFLSNMITRPITNLTNTMRLANEGLLAINPNEPTVNEINELNSTYNQLARETNHLIKMVYQKEIIRSYSELKALQAQINPHFLYNTLDSLRWSLEYKGEEELANIVVSMSNLFRYTISKNTNDDWVTLSEEFNHIENYLEIIKFRFADRIKWKLLLPTELKNIKIPKLLIQPLVENAVIHGSGNQLNQCTIIVSVQKIKRTDFVRITVKDDGAGMDEEKLQDVKNALNNGEITGKGMALSNVKKRLYFYYKEELEKKFTIRSRKNEGTMVTIEVPIHRGDF</sequence>
<evidence type="ECO:0000256" key="9">
    <source>
        <dbReference type="ARBA" id="ARBA00022840"/>
    </source>
</evidence>
<keyword evidence="11 12" id="KW-0472">Membrane</keyword>
<dbReference type="SUPFAM" id="SSF55874">
    <property type="entry name" value="ATPase domain of HSP90 chaperone/DNA topoisomerase II/histidine kinase"/>
    <property type="match status" value="1"/>
</dbReference>
<keyword evidence="7" id="KW-0547">Nucleotide-binding</keyword>
<evidence type="ECO:0000259" key="13">
    <source>
        <dbReference type="PROSITE" id="PS50109"/>
    </source>
</evidence>
<dbReference type="PROSITE" id="PS50109">
    <property type="entry name" value="HIS_KIN"/>
    <property type="match status" value="1"/>
</dbReference>
<evidence type="ECO:0000313" key="16">
    <source>
        <dbReference type="Proteomes" id="UP000040576"/>
    </source>
</evidence>
<keyword evidence="6" id="KW-0808">Transferase</keyword>
<evidence type="ECO:0000259" key="14">
    <source>
        <dbReference type="PROSITE" id="PS50885"/>
    </source>
</evidence>
<dbReference type="InterPro" id="IPR003594">
    <property type="entry name" value="HATPase_dom"/>
</dbReference>
<dbReference type="InterPro" id="IPR005467">
    <property type="entry name" value="His_kinase_dom"/>
</dbReference>
<dbReference type="InterPro" id="IPR036890">
    <property type="entry name" value="HATPase_C_sf"/>
</dbReference>
<evidence type="ECO:0000313" key="15">
    <source>
        <dbReference type="EMBL" id="CEE00339.1"/>
    </source>
</evidence>
<keyword evidence="12" id="KW-0812">Transmembrane</keyword>
<organism evidence="15 16">
    <name type="scientific">Caldibacillus thermoamylovorans</name>
    <dbReference type="NCBI Taxonomy" id="35841"/>
    <lineage>
        <taxon>Bacteria</taxon>
        <taxon>Bacillati</taxon>
        <taxon>Bacillota</taxon>
        <taxon>Bacilli</taxon>
        <taxon>Bacillales</taxon>
        <taxon>Bacillaceae</taxon>
        <taxon>Caldibacillus</taxon>
    </lineage>
</organism>
<feature type="transmembrane region" description="Helical" evidence="12">
    <location>
        <begin position="15"/>
        <end position="42"/>
    </location>
</feature>
<feature type="domain" description="HAMP" evidence="14">
    <location>
        <begin position="299"/>
        <end position="351"/>
    </location>
</feature>
<dbReference type="InterPro" id="IPR003660">
    <property type="entry name" value="HAMP_dom"/>
</dbReference>
<comment type="subcellular location">
    <subcellularLocation>
        <location evidence="2">Cell membrane</location>
        <topology evidence="2">Multi-pass membrane protein</topology>
    </subcellularLocation>
</comment>
<keyword evidence="12" id="KW-1133">Transmembrane helix</keyword>